<dbReference type="Proteomes" id="UP001159363">
    <property type="component" value="Chromosome 11"/>
</dbReference>
<sequence>MEDDVVVCGEKTSAEIVAQAVINRMQCSGSSDENNEPSKLPVQPLPTSVETMDYILELRRYFEAQQNVSDTVFKSLNILQYSVVVQRLK</sequence>
<proteinExistence type="predicted"/>
<dbReference type="EMBL" id="JARBHB010000012">
    <property type="protein sequence ID" value="KAJ8871482.1"/>
    <property type="molecule type" value="Genomic_DNA"/>
</dbReference>
<evidence type="ECO:0000313" key="2">
    <source>
        <dbReference type="Proteomes" id="UP001159363"/>
    </source>
</evidence>
<name>A0ABQ9GHJ9_9NEOP</name>
<comment type="caution">
    <text evidence="1">The sequence shown here is derived from an EMBL/GenBank/DDBJ whole genome shotgun (WGS) entry which is preliminary data.</text>
</comment>
<protein>
    <submittedName>
        <fullName evidence="1">Uncharacterized protein</fullName>
    </submittedName>
</protein>
<accession>A0ABQ9GHJ9</accession>
<gene>
    <name evidence="1" type="ORF">PR048_027801</name>
</gene>
<reference evidence="1 2" key="1">
    <citation type="submission" date="2023-02" db="EMBL/GenBank/DDBJ databases">
        <title>LHISI_Scaffold_Assembly.</title>
        <authorList>
            <person name="Stuart O.P."/>
            <person name="Cleave R."/>
            <person name="Magrath M.J.L."/>
            <person name="Mikheyev A.S."/>
        </authorList>
    </citation>
    <scope>NUCLEOTIDE SEQUENCE [LARGE SCALE GENOMIC DNA]</scope>
    <source>
        <strain evidence="1">Daus_M_001</strain>
        <tissue evidence="1">Leg muscle</tissue>
    </source>
</reference>
<evidence type="ECO:0000313" key="1">
    <source>
        <dbReference type="EMBL" id="KAJ8871482.1"/>
    </source>
</evidence>
<organism evidence="1 2">
    <name type="scientific">Dryococelus australis</name>
    <dbReference type="NCBI Taxonomy" id="614101"/>
    <lineage>
        <taxon>Eukaryota</taxon>
        <taxon>Metazoa</taxon>
        <taxon>Ecdysozoa</taxon>
        <taxon>Arthropoda</taxon>
        <taxon>Hexapoda</taxon>
        <taxon>Insecta</taxon>
        <taxon>Pterygota</taxon>
        <taxon>Neoptera</taxon>
        <taxon>Polyneoptera</taxon>
        <taxon>Phasmatodea</taxon>
        <taxon>Verophasmatodea</taxon>
        <taxon>Anareolatae</taxon>
        <taxon>Phasmatidae</taxon>
        <taxon>Eurycanthinae</taxon>
        <taxon>Dryococelus</taxon>
    </lineage>
</organism>
<keyword evidence="2" id="KW-1185">Reference proteome</keyword>